<reference evidence="3 4" key="1">
    <citation type="submission" date="2018-07" db="EMBL/GenBank/DDBJ databases">
        <title>Erythrobacter nanhaiensis sp. nov., a novel member of the genus Erythrobacter isolated from the South China Sea.</title>
        <authorList>
            <person name="Chen X."/>
            <person name="Liu J."/>
        </authorList>
    </citation>
    <scope>NUCLEOTIDE SEQUENCE [LARGE SCALE GENOMIC DNA]</scope>
    <source>
        <strain evidence="3 4">S-5</strain>
    </source>
</reference>
<feature type="signal peptide" evidence="1">
    <location>
        <begin position="1"/>
        <end position="22"/>
    </location>
</feature>
<keyword evidence="4" id="KW-1185">Reference proteome</keyword>
<feature type="domain" description="FAS1" evidence="2">
    <location>
        <begin position="40"/>
        <end position="182"/>
    </location>
</feature>
<evidence type="ECO:0000313" key="4">
    <source>
        <dbReference type="Proteomes" id="UP000254101"/>
    </source>
</evidence>
<dbReference type="Proteomes" id="UP000254101">
    <property type="component" value="Unassembled WGS sequence"/>
</dbReference>
<feature type="chain" id="PRO_5017369746" evidence="1">
    <location>
        <begin position="23"/>
        <end position="186"/>
    </location>
</feature>
<dbReference type="SUPFAM" id="SSF82153">
    <property type="entry name" value="FAS1 domain"/>
    <property type="match status" value="1"/>
</dbReference>
<dbReference type="SMART" id="SM00554">
    <property type="entry name" value="FAS1"/>
    <property type="match status" value="1"/>
</dbReference>
<dbReference type="OrthoDB" id="7507228at2"/>
<accession>A0A395LGY5</accession>
<organism evidence="3 4">
    <name type="scientific">Alteriqipengyuania lutimaris</name>
    <dbReference type="NCBI Taxonomy" id="1538146"/>
    <lineage>
        <taxon>Bacteria</taxon>
        <taxon>Pseudomonadati</taxon>
        <taxon>Pseudomonadota</taxon>
        <taxon>Alphaproteobacteria</taxon>
        <taxon>Sphingomonadales</taxon>
        <taxon>Erythrobacteraceae</taxon>
        <taxon>Alteriqipengyuania</taxon>
    </lineage>
</organism>
<dbReference type="GO" id="GO:0005615">
    <property type="term" value="C:extracellular space"/>
    <property type="evidence" value="ECO:0007669"/>
    <property type="project" value="TreeGrafter"/>
</dbReference>
<dbReference type="PROSITE" id="PS50213">
    <property type="entry name" value="FAS1"/>
    <property type="match status" value="1"/>
</dbReference>
<protein>
    <submittedName>
        <fullName evidence="3">Fasciclin domain-containing protein</fullName>
    </submittedName>
</protein>
<dbReference type="Gene3D" id="2.30.180.10">
    <property type="entry name" value="FAS1 domain"/>
    <property type="match status" value="1"/>
</dbReference>
<name>A0A395LGY5_9SPHN</name>
<evidence type="ECO:0000259" key="2">
    <source>
        <dbReference type="PROSITE" id="PS50213"/>
    </source>
</evidence>
<evidence type="ECO:0000313" key="3">
    <source>
        <dbReference type="EMBL" id="RDS75885.1"/>
    </source>
</evidence>
<dbReference type="InterPro" id="IPR000782">
    <property type="entry name" value="FAS1_domain"/>
</dbReference>
<dbReference type="PANTHER" id="PTHR10900:SF77">
    <property type="entry name" value="FI19380P1"/>
    <property type="match status" value="1"/>
</dbReference>
<dbReference type="GO" id="GO:0007155">
    <property type="term" value="P:cell adhesion"/>
    <property type="evidence" value="ECO:0007669"/>
    <property type="project" value="TreeGrafter"/>
</dbReference>
<keyword evidence="1" id="KW-0732">Signal</keyword>
<comment type="caution">
    <text evidence="3">The sequence shown here is derived from an EMBL/GenBank/DDBJ whole genome shotgun (WGS) entry which is preliminary data.</text>
</comment>
<evidence type="ECO:0000256" key="1">
    <source>
        <dbReference type="SAM" id="SignalP"/>
    </source>
</evidence>
<dbReference type="AlphaFoldDB" id="A0A395LGY5"/>
<dbReference type="RefSeq" id="WP_115493155.1">
    <property type="nucleotide sequence ID" value="NZ_JACHWW010000002.1"/>
</dbReference>
<dbReference type="GO" id="GO:0050839">
    <property type="term" value="F:cell adhesion molecule binding"/>
    <property type="evidence" value="ECO:0007669"/>
    <property type="project" value="TreeGrafter"/>
</dbReference>
<dbReference type="PANTHER" id="PTHR10900">
    <property type="entry name" value="PERIOSTIN-RELATED"/>
    <property type="match status" value="1"/>
</dbReference>
<sequence length="186" mass="19132">MKMHLGAAFVSLSLALPLAACGDPAEAEADPVDATAQAGPSRLYATLGEIEEVSTAHDLIRSAGLDTTFVGVGAYTLFLPSNEAFGALPQEDLDRLKSEEGRPELIALLRRHIAVGAISHGDLEQALARNGGAIKLASVADPPIDIREIDGEIAIGGGDSPQLIGEAVAASNGVIYMIDGLIPPGE</sequence>
<gene>
    <name evidence="3" type="ORF">DL238_14500</name>
</gene>
<dbReference type="InterPro" id="IPR036378">
    <property type="entry name" value="FAS1_dom_sf"/>
</dbReference>
<dbReference type="GO" id="GO:0030198">
    <property type="term" value="P:extracellular matrix organization"/>
    <property type="evidence" value="ECO:0007669"/>
    <property type="project" value="TreeGrafter"/>
</dbReference>
<dbReference type="Pfam" id="PF02469">
    <property type="entry name" value="Fasciclin"/>
    <property type="match status" value="1"/>
</dbReference>
<dbReference type="EMBL" id="QRBB01000002">
    <property type="protein sequence ID" value="RDS75885.1"/>
    <property type="molecule type" value="Genomic_DNA"/>
</dbReference>
<proteinExistence type="predicted"/>
<dbReference type="InterPro" id="IPR050904">
    <property type="entry name" value="Adhesion/Biosynth-related"/>
</dbReference>
<dbReference type="GO" id="GO:0031012">
    <property type="term" value="C:extracellular matrix"/>
    <property type="evidence" value="ECO:0007669"/>
    <property type="project" value="TreeGrafter"/>
</dbReference>